<accession>D2EGS1</accession>
<dbReference type="Proteomes" id="UP000009375">
    <property type="component" value="Unassembled WGS sequence"/>
</dbReference>
<dbReference type="PANTHER" id="PTHR42680">
    <property type="entry name" value="DCTP DEAMINASE"/>
    <property type="match status" value="1"/>
</dbReference>
<dbReference type="CDD" id="cd07557">
    <property type="entry name" value="trimeric_dUTPase"/>
    <property type="match status" value="1"/>
</dbReference>
<dbReference type="InterPro" id="IPR036157">
    <property type="entry name" value="dUTPase-like_sf"/>
</dbReference>
<dbReference type="GO" id="GO:0006226">
    <property type="term" value="P:dUMP biosynthetic process"/>
    <property type="evidence" value="ECO:0007669"/>
    <property type="project" value="UniProtKB-UniPathway"/>
</dbReference>
<organism evidence="4 5">
    <name type="scientific">Candidatus Parvarchaeum acidiphilum ARMAN-4</name>
    <dbReference type="NCBI Taxonomy" id="662760"/>
    <lineage>
        <taxon>Archaea</taxon>
        <taxon>Candidatus Parvarchaeota</taxon>
        <taxon>Candidatus Parvarchaeum</taxon>
    </lineage>
</organism>
<dbReference type="UniPathway" id="UPA00610">
    <property type="reaction ID" value="UER00665"/>
</dbReference>
<feature type="binding site" evidence="3">
    <location>
        <position position="116"/>
    </location>
    <ligand>
        <name>dCTP</name>
        <dbReference type="ChEBI" id="CHEBI:61481"/>
    </ligand>
</feature>
<comment type="catalytic activity">
    <reaction evidence="3">
        <text>dCTP + H2O + H(+) = dUTP + NH4(+)</text>
        <dbReference type="Rhea" id="RHEA:22680"/>
        <dbReference type="ChEBI" id="CHEBI:15377"/>
        <dbReference type="ChEBI" id="CHEBI:15378"/>
        <dbReference type="ChEBI" id="CHEBI:28938"/>
        <dbReference type="ChEBI" id="CHEBI:61481"/>
        <dbReference type="ChEBI" id="CHEBI:61555"/>
        <dbReference type="EC" id="3.5.4.13"/>
    </reaction>
</comment>
<reference evidence="4 5" key="1">
    <citation type="journal article" date="2010" name="Proc. Natl. Acad. Sci. U.S.A.">
        <title>Enigmatic, ultrasmall, uncultivated Archaea.</title>
        <authorList>
            <person name="Baker B.J."/>
            <person name="Comolli L.R."/>
            <person name="Dick G.J."/>
            <person name="Hauser L.J."/>
            <person name="Hyatt D."/>
            <person name="Dill B.D."/>
            <person name="Land M.L."/>
            <person name="Verberkmoes N.C."/>
            <person name="Hettich R.L."/>
            <person name="Banfield J.F."/>
        </authorList>
    </citation>
    <scope>NUCLEOTIDE SEQUENCE [LARGE SCALE GENOMIC DNA]</scope>
</reference>
<feature type="binding site" evidence="3">
    <location>
        <begin position="100"/>
        <end position="105"/>
    </location>
    <ligand>
        <name>dCTP</name>
        <dbReference type="ChEBI" id="CHEBI:61481"/>
    </ligand>
</feature>
<keyword evidence="2 3" id="KW-0546">Nucleotide metabolism</keyword>
<comment type="similarity">
    <text evidence="3">Belongs to the dCTP deaminase family.</text>
</comment>
<dbReference type="EC" id="3.5.4.13" evidence="3"/>
<name>D2EGS1_PARA4</name>
<feature type="binding site" evidence="3">
    <location>
        <position position="158"/>
    </location>
    <ligand>
        <name>dCTP</name>
        <dbReference type="ChEBI" id="CHEBI:61481"/>
    </ligand>
</feature>
<dbReference type="GO" id="GO:0008829">
    <property type="term" value="F:dCTP deaminase activity"/>
    <property type="evidence" value="ECO:0007669"/>
    <property type="project" value="UniProtKB-UniRule"/>
</dbReference>
<evidence type="ECO:0000313" key="4">
    <source>
        <dbReference type="EMBL" id="EEZ92449.1"/>
    </source>
</evidence>
<dbReference type="GO" id="GO:0006229">
    <property type="term" value="P:dUTP biosynthetic process"/>
    <property type="evidence" value="ECO:0007669"/>
    <property type="project" value="UniProtKB-UniRule"/>
</dbReference>
<dbReference type="HAMAP" id="MF_00146">
    <property type="entry name" value="dCTP_deaminase"/>
    <property type="match status" value="1"/>
</dbReference>
<comment type="pathway">
    <text evidence="3">Pyrimidine metabolism; dUMP biosynthesis; dUMP from dCTP (dUTP route): step 1/2.</text>
</comment>
<dbReference type="GO" id="GO:0000166">
    <property type="term" value="F:nucleotide binding"/>
    <property type="evidence" value="ECO:0007669"/>
    <property type="project" value="UniProtKB-KW"/>
</dbReference>
<gene>
    <name evidence="3" type="primary">dcd</name>
    <name evidence="4" type="ORF">BJBARM4_0973</name>
</gene>
<evidence type="ECO:0000256" key="2">
    <source>
        <dbReference type="ARBA" id="ARBA00023080"/>
    </source>
</evidence>
<dbReference type="PANTHER" id="PTHR42680:SF3">
    <property type="entry name" value="DCTP DEAMINASE"/>
    <property type="match status" value="1"/>
</dbReference>
<proteinExistence type="inferred from homology"/>
<sequence>MILSDKDIREYIDKKSLLIEPLSNDTIRENGVDLKVGDELLRFIYNKEPVDINDKSALEKVYTKEKVEKDFVIFPQERVLIKIDEKIKMPSNLVGLCNVRSTFARLGLAIPPTIVDAGYEGNLTIMMIGGNVPVKISKGTRFLHLVFSTTLSEVQKPYSGNYHQSSGVTGAKI</sequence>
<evidence type="ECO:0000256" key="1">
    <source>
        <dbReference type="ARBA" id="ARBA00022801"/>
    </source>
</evidence>
<comment type="caution">
    <text evidence="3">Lacks conserved residue(s) required for the propagation of feature annotation.</text>
</comment>
<keyword evidence="1 3" id="KW-0378">Hydrolase</keyword>
<dbReference type="NCBIfam" id="TIGR02274">
    <property type="entry name" value="dCTP_deam"/>
    <property type="match status" value="1"/>
</dbReference>
<dbReference type="EMBL" id="GG730078">
    <property type="protein sequence ID" value="EEZ92449.1"/>
    <property type="molecule type" value="Genomic_DNA"/>
</dbReference>
<dbReference type="SUPFAM" id="SSF51283">
    <property type="entry name" value="dUTPase-like"/>
    <property type="match status" value="1"/>
</dbReference>
<comment type="subunit">
    <text evidence="3">Homotrimer.</text>
</comment>
<evidence type="ECO:0000313" key="5">
    <source>
        <dbReference type="Proteomes" id="UP000009375"/>
    </source>
</evidence>
<dbReference type="Pfam" id="PF22769">
    <property type="entry name" value="DCD"/>
    <property type="match status" value="1"/>
</dbReference>
<dbReference type="InterPro" id="IPR033704">
    <property type="entry name" value="dUTPase_trimeric"/>
</dbReference>
<dbReference type="AlphaFoldDB" id="D2EGS1"/>
<dbReference type="Gene3D" id="2.70.40.10">
    <property type="match status" value="1"/>
</dbReference>
<dbReference type="InterPro" id="IPR011962">
    <property type="entry name" value="dCTP_deaminase"/>
</dbReference>
<comment type="function">
    <text evidence="3">Catalyzes the deamination of dCTP to dUTP.</text>
</comment>
<evidence type="ECO:0000256" key="3">
    <source>
        <dbReference type="HAMAP-Rule" id="MF_00146"/>
    </source>
</evidence>
<keyword evidence="3" id="KW-0547">Nucleotide-binding</keyword>
<protein>
    <recommendedName>
        <fullName evidence="3">dCTP deaminase</fullName>
        <ecNumber evidence="3">3.5.4.13</ecNumber>
    </recommendedName>
    <alternativeName>
        <fullName evidence="3">Deoxycytidine triphosphate deaminase</fullName>
    </alternativeName>
</protein>